<evidence type="ECO:0000313" key="1">
    <source>
        <dbReference type="EMBL" id="CAF2957735.1"/>
    </source>
</evidence>
<accession>A0A7R8CX71</accession>
<name>A0A7R8CX71_LEPSM</name>
<evidence type="ECO:0000313" key="2">
    <source>
        <dbReference type="Proteomes" id="UP000675881"/>
    </source>
</evidence>
<organism evidence="1 2">
    <name type="scientific">Lepeophtheirus salmonis</name>
    <name type="common">Salmon louse</name>
    <name type="synonym">Caligus salmonis</name>
    <dbReference type="NCBI Taxonomy" id="72036"/>
    <lineage>
        <taxon>Eukaryota</taxon>
        <taxon>Metazoa</taxon>
        <taxon>Ecdysozoa</taxon>
        <taxon>Arthropoda</taxon>
        <taxon>Crustacea</taxon>
        <taxon>Multicrustacea</taxon>
        <taxon>Hexanauplia</taxon>
        <taxon>Copepoda</taxon>
        <taxon>Siphonostomatoida</taxon>
        <taxon>Caligidae</taxon>
        <taxon>Lepeophtheirus</taxon>
    </lineage>
</organism>
<protein>
    <submittedName>
        <fullName evidence="1">(salmon louse) hypothetical protein</fullName>
    </submittedName>
</protein>
<gene>
    <name evidence="1" type="ORF">LSAA_10200</name>
</gene>
<dbReference type="AlphaFoldDB" id="A0A7R8CX71"/>
<proteinExistence type="predicted"/>
<keyword evidence="2" id="KW-1185">Reference proteome</keyword>
<dbReference type="Proteomes" id="UP000675881">
    <property type="component" value="Chromosome 5"/>
</dbReference>
<reference evidence="1" key="1">
    <citation type="submission" date="2021-02" db="EMBL/GenBank/DDBJ databases">
        <authorList>
            <person name="Bekaert M."/>
        </authorList>
    </citation>
    <scope>NUCLEOTIDE SEQUENCE</scope>
    <source>
        <strain evidence="1">IoA-00</strain>
    </source>
</reference>
<dbReference type="EMBL" id="HG994584">
    <property type="protein sequence ID" value="CAF2957735.1"/>
    <property type="molecule type" value="Genomic_DNA"/>
</dbReference>
<sequence length="180" mass="20213">MVQLLPHLSFEFRSDCISMELVKGEEQLEGKKKDDLASLIMKHLTACGCDPSNFDFDVFCPAYGGNKIPTYGAAALPIVMNGSDQGPFEFLITDVAQQILGSHACLDLMLFPLHSPSFLCHAAEECNGKMESFKLRFEIWHIKSSAVSFDHGRLARKTLYANELYSDENRSSQYGSEWNY</sequence>